<feature type="region of interest" description="Disordered" evidence="1">
    <location>
        <begin position="31"/>
        <end position="81"/>
    </location>
</feature>
<name>A0AAE0FPZ8_9CHLO</name>
<feature type="compositionally biased region" description="Basic and acidic residues" evidence="1">
    <location>
        <begin position="31"/>
        <end position="41"/>
    </location>
</feature>
<dbReference type="AlphaFoldDB" id="A0AAE0FPZ8"/>
<dbReference type="EMBL" id="LGRX02015253">
    <property type="protein sequence ID" value="KAK3263580.1"/>
    <property type="molecule type" value="Genomic_DNA"/>
</dbReference>
<dbReference type="Proteomes" id="UP001190700">
    <property type="component" value="Unassembled WGS sequence"/>
</dbReference>
<sequence length="228" mass="25589">MVGQTLRGQLKDLQQEKEALQNEEAKLAKRVAAKEAAQREMKKQKRKQEKLQREGEAEEGFPGKPASFGGGGGAREARERAAIVESKKELAFVQAKIYFTEKQITQVERQTKDEKQASSEPAKHHKRVRLPRISSSSTAREDVADKLPHIKACDEYHGDIPDTSWYTQRTLQWQESPAIQSRNKGAERDMAIWIGPGRFLQAKCAVISDTLSTDLRDAPATPPLRLDG</sequence>
<evidence type="ECO:0000256" key="1">
    <source>
        <dbReference type="SAM" id="MobiDB-lite"/>
    </source>
</evidence>
<evidence type="ECO:0000313" key="2">
    <source>
        <dbReference type="EMBL" id="KAK3263580.1"/>
    </source>
</evidence>
<feature type="region of interest" description="Disordered" evidence="1">
    <location>
        <begin position="104"/>
        <end position="143"/>
    </location>
</feature>
<gene>
    <name evidence="2" type="ORF">CYMTET_27622</name>
</gene>
<proteinExistence type="predicted"/>
<organism evidence="2 3">
    <name type="scientific">Cymbomonas tetramitiformis</name>
    <dbReference type="NCBI Taxonomy" id="36881"/>
    <lineage>
        <taxon>Eukaryota</taxon>
        <taxon>Viridiplantae</taxon>
        <taxon>Chlorophyta</taxon>
        <taxon>Pyramimonadophyceae</taxon>
        <taxon>Pyramimonadales</taxon>
        <taxon>Pyramimonadaceae</taxon>
        <taxon>Cymbomonas</taxon>
    </lineage>
</organism>
<comment type="caution">
    <text evidence="2">The sequence shown here is derived from an EMBL/GenBank/DDBJ whole genome shotgun (WGS) entry which is preliminary data.</text>
</comment>
<evidence type="ECO:0000313" key="3">
    <source>
        <dbReference type="Proteomes" id="UP001190700"/>
    </source>
</evidence>
<accession>A0AAE0FPZ8</accession>
<reference evidence="2 3" key="1">
    <citation type="journal article" date="2015" name="Genome Biol. Evol.">
        <title>Comparative Genomics of a Bacterivorous Green Alga Reveals Evolutionary Causalities and Consequences of Phago-Mixotrophic Mode of Nutrition.</title>
        <authorList>
            <person name="Burns J.A."/>
            <person name="Paasch A."/>
            <person name="Narechania A."/>
            <person name="Kim E."/>
        </authorList>
    </citation>
    <scope>NUCLEOTIDE SEQUENCE [LARGE SCALE GENOMIC DNA]</scope>
    <source>
        <strain evidence="2 3">PLY_AMNH</strain>
    </source>
</reference>
<keyword evidence="3" id="KW-1185">Reference proteome</keyword>
<protein>
    <submittedName>
        <fullName evidence="2">Uncharacterized protein</fullName>
    </submittedName>
</protein>